<evidence type="ECO:0000256" key="15">
    <source>
        <dbReference type="ARBA" id="ARBA00022840"/>
    </source>
</evidence>
<evidence type="ECO:0000256" key="16">
    <source>
        <dbReference type="ARBA" id="ARBA00022843"/>
    </source>
</evidence>
<dbReference type="GO" id="GO:0000460">
    <property type="term" value="P:maturation of 5.8S rRNA"/>
    <property type="evidence" value="ECO:0007669"/>
    <property type="project" value="TreeGrafter"/>
</dbReference>
<keyword evidence="14" id="KW-0347">Helicase</keyword>
<dbReference type="AlphaFoldDB" id="T1K9A2"/>
<feature type="domain" description="Helicase ATP-binding" evidence="26">
    <location>
        <begin position="160"/>
        <end position="316"/>
    </location>
</feature>
<dbReference type="CDD" id="cd18024">
    <property type="entry name" value="DEXHc_Mtr4-like"/>
    <property type="match status" value="1"/>
</dbReference>
<dbReference type="InterPro" id="IPR050699">
    <property type="entry name" value="RNA-DNA_Helicase"/>
</dbReference>
<evidence type="ECO:0000256" key="10">
    <source>
        <dbReference type="ARBA" id="ARBA00022728"/>
    </source>
</evidence>
<dbReference type="GO" id="GO:0016787">
    <property type="term" value="F:hydrolase activity"/>
    <property type="evidence" value="ECO:0007669"/>
    <property type="project" value="UniProtKB-KW"/>
</dbReference>
<dbReference type="Pfam" id="PF00270">
    <property type="entry name" value="DEAD"/>
    <property type="match status" value="1"/>
</dbReference>
<dbReference type="PANTHER" id="PTHR12131:SF7">
    <property type="entry name" value="EXOSOME RNA HELICASE MTR4"/>
    <property type="match status" value="1"/>
</dbReference>
<evidence type="ECO:0000313" key="28">
    <source>
        <dbReference type="EnsemblMetazoa" id="tetur07g04210.1"/>
    </source>
</evidence>
<evidence type="ECO:0000256" key="19">
    <source>
        <dbReference type="ARBA" id="ARBA00023242"/>
    </source>
</evidence>
<dbReference type="GO" id="GO:0003723">
    <property type="term" value="F:RNA binding"/>
    <property type="evidence" value="ECO:0007669"/>
    <property type="project" value="InterPro"/>
</dbReference>
<evidence type="ECO:0000256" key="4">
    <source>
        <dbReference type="ARBA" id="ARBA00010140"/>
    </source>
</evidence>
<dbReference type="FunFam" id="2.40.30.300:FF:000001">
    <property type="entry name" value="Mtr4 exosome RNA helicase"/>
    <property type="match status" value="1"/>
</dbReference>
<keyword evidence="11" id="KW-0547">Nucleotide-binding</keyword>
<feature type="domain" description="Helicase C-terminal" evidence="27">
    <location>
        <begin position="428"/>
        <end position="590"/>
    </location>
</feature>
<dbReference type="FunFam" id="3.40.50.300:FF:000141">
    <property type="entry name" value="ATP-dependent RNA helicase DOB1"/>
    <property type="match status" value="1"/>
</dbReference>
<evidence type="ECO:0000256" key="11">
    <source>
        <dbReference type="ARBA" id="ARBA00022741"/>
    </source>
</evidence>
<reference evidence="29" key="1">
    <citation type="submission" date="2011-08" db="EMBL/GenBank/DDBJ databases">
        <authorList>
            <person name="Rombauts S."/>
        </authorList>
    </citation>
    <scope>NUCLEOTIDE SEQUENCE</scope>
    <source>
        <strain evidence="29">London</strain>
    </source>
</reference>
<dbReference type="EC" id="3.6.4.13" evidence="5"/>
<evidence type="ECO:0000256" key="21">
    <source>
        <dbReference type="ARBA" id="ARBA00069430"/>
    </source>
</evidence>
<keyword evidence="15" id="KW-0067">ATP-binding</keyword>
<evidence type="ECO:0000256" key="5">
    <source>
        <dbReference type="ARBA" id="ARBA00012552"/>
    </source>
</evidence>
<dbReference type="Pfam" id="PF13234">
    <property type="entry name" value="MTR4_beta-barrel"/>
    <property type="match status" value="1"/>
</dbReference>
<dbReference type="Gene3D" id="3.40.50.300">
    <property type="entry name" value="P-loop containing nucleotide triphosphate hydrolases"/>
    <property type="match status" value="2"/>
</dbReference>
<dbReference type="SUPFAM" id="SSF52540">
    <property type="entry name" value="P-loop containing nucleoside triphosphate hydrolases"/>
    <property type="match status" value="1"/>
</dbReference>
<dbReference type="GO" id="GO:0005681">
    <property type="term" value="C:spliceosomal complex"/>
    <property type="evidence" value="ECO:0007669"/>
    <property type="project" value="UniProtKB-KW"/>
</dbReference>
<dbReference type="PIRSF" id="PIRSF005198">
    <property type="entry name" value="Antiviral_helicase_SKI2"/>
    <property type="match status" value="1"/>
</dbReference>
<dbReference type="eggNOG" id="KOG0948">
    <property type="taxonomic scope" value="Eukaryota"/>
</dbReference>
<feature type="compositionally biased region" description="Acidic residues" evidence="25">
    <location>
        <begin position="1"/>
        <end position="16"/>
    </location>
</feature>
<feature type="coiled-coil region" evidence="24">
    <location>
        <begin position="833"/>
        <end position="860"/>
    </location>
</feature>
<dbReference type="Pfam" id="PF00271">
    <property type="entry name" value="Helicase_C"/>
    <property type="match status" value="1"/>
</dbReference>
<evidence type="ECO:0000256" key="6">
    <source>
        <dbReference type="ARBA" id="ARBA00022499"/>
    </source>
</evidence>
<keyword evidence="10" id="KW-0747">Spliceosome</keyword>
<dbReference type="FunFam" id="3.40.50.300:FF:000083">
    <property type="entry name" value="ATP-dependent RNA helicase DOB1"/>
    <property type="match status" value="1"/>
</dbReference>
<dbReference type="GO" id="GO:0006401">
    <property type="term" value="P:RNA catabolic process"/>
    <property type="evidence" value="ECO:0007669"/>
    <property type="project" value="InterPro"/>
</dbReference>
<dbReference type="STRING" id="32264.T1K9A2"/>
<keyword evidence="9" id="KW-0507">mRNA processing</keyword>
<evidence type="ECO:0000259" key="26">
    <source>
        <dbReference type="PROSITE" id="PS51192"/>
    </source>
</evidence>
<dbReference type="Pfam" id="PF21408">
    <property type="entry name" value="MTR4-like_stalk"/>
    <property type="match status" value="1"/>
</dbReference>
<evidence type="ECO:0000313" key="29">
    <source>
        <dbReference type="Proteomes" id="UP000015104"/>
    </source>
</evidence>
<comment type="catalytic activity">
    <reaction evidence="20">
        <text>ATP + H2O = ADP + phosphate + H(+)</text>
        <dbReference type="Rhea" id="RHEA:13065"/>
        <dbReference type="ChEBI" id="CHEBI:15377"/>
        <dbReference type="ChEBI" id="CHEBI:15378"/>
        <dbReference type="ChEBI" id="CHEBI:30616"/>
        <dbReference type="ChEBI" id="CHEBI:43474"/>
        <dbReference type="ChEBI" id="CHEBI:456216"/>
        <dbReference type="EC" id="3.6.4.13"/>
    </reaction>
    <physiologicalReaction direction="left-to-right" evidence="20">
        <dbReference type="Rhea" id="RHEA:13066"/>
    </physiologicalReaction>
</comment>
<evidence type="ECO:0000256" key="23">
    <source>
        <dbReference type="ARBA" id="ARBA00082023"/>
    </source>
</evidence>
<keyword evidence="7" id="KW-0698">rRNA processing</keyword>
<dbReference type="InterPro" id="IPR011545">
    <property type="entry name" value="DEAD/DEAH_box_helicase_dom"/>
</dbReference>
<dbReference type="KEGG" id="tut:107362011"/>
<dbReference type="OMA" id="IMLKNYN"/>
<evidence type="ECO:0000256" key="3">
    <source>
        <dbReference type="ARBA" id="ARBA00004642"/>
    </source>
</evidence>
<dbReference type="Pfam" id="PF08148">
    <property type="entry name" value="DSHCT"/>
    <property type="match status" value="1"/>
</dbReference>
<keyword evidence="13" id="KW-0378">Hydrolase</keyword>
<dbReference type="EnsemblMetazoa" id="tetur07g04210.1">
    <property type="protein sequence ID" value="tetur07g04210.1"/>
    <property type="gene ID" value="tetur07g04210"/>
</dbReference>
<dbReference type="FunFam" id="1.10.3380.30:FF:000002">
    <property type="entry name" value="superkiller viralicidic activity 2-like 2"/>
    <property type="match status" value="1"/>
</dbReference>
<keyword evidence="12" id="KW-0227">DNA damage</keyword>
<name>T1K9A2_TETUR</name>
<dbReference type="InterPro" id="IPR014001">
    <property type="entry name" value="Helicase_ATP-bd"/>
</dbReference>
<evidence type="ECO:0000256" key="24">
    <source>
        <dbReference type="SAM" id="Coils"/>
    </source>
</evidence>
<dbReference type="PROSITE" id="PS51192">
    <property type="entry name" value="HELICASE_ATP_BIND_1"/>
    <property type="match status" value="1"/>
</dbReference>
<evidence type="ECO:0000256" key="20">
    <source>
        <dbReference type="ARBA" id="ARBA00049390"/>
    </source>
</evidence>
<evidence type="ECO:0000256" key="1">
    <source>
        <dbReference type="ARBA" id="ARBA00004324"/>
    </source>
</evidence>
<dbReference type="GO" id="GO:0003724">
    <property type="term" value="F:RNA helicase activity"/>
    <property type="evidence" value="ECO:0007669"/>
    <property type="project" value="UniProtKB-EC"/>
</dbReference>
<comment type="subcellular location">
    <subcellularLocation>
        <location evidence="1">Nucleus speckle</location>
    </subcellularLocation>
    <subcellularLocation>
        <location evidence="2">Nucleus</location>
        <location evidence="2">Nucleolus</location>
    </subcellularLocation>
    <subcellularLocation>
        <location evidence="3">Nucleus</location>
        <location evidence="3">Nucleoplasm</location>
    </subcellularLocation>
</comment>
<keyword evidence="24" id="KW-0175">Coiled coil</keyword>
<dbReference type="SMART" id="SM00487">
    <property type="entry name" value="DEXDc"/>
    <property type="match status" value="1"/>
</dbReference>
<dbReference type="InterPro" id="IPR025696">
    <property type="entry name" value="Beta-barrel_MTR4"/>
</dbReference>
<dbReference type="Gene3D" id="1.10.3380.30">
    <property type="match status" value="2"/>
</dbReference>
<dbReference type="SMART" id="SM00490">
    <property type="entry name" value="HELICc"/>
    <property type="match status" value="1"/>
</dbReference>
<evidence type="ECO:0000256" key="14">
    <source>
        <dbReference type="ARBA" id="ARBA00022806"/>
    </source>
</evidence>
<dbReference type="GO" id="GO:0005524">
    <property type="term" value="F:ATP binding"/>
    <property type="evidence" value="ECO:0007669"/>
    <property type="project" value="UniProtKB-KW"/>
</dbReference>
<evidence type="ECO:0000256" key="17">
    <source>
        <dbReference type="ARBA" id="ARBA00022990"/>
    </source>
</evidence>
<dbReference type="GO" id="GO:0005730">
    <property type="term" value="C:nucleolus"/>
    <property type="evidence" value="ECO:0007669"/>
    <property type="project" value="UniProtKB-SubCell"/>
</dbReference>
<dbReference type="GO" id="GO:0006397">
    <property type="term" value="P:mRNA processing"/>
    <property type="evidence" value="ECO:0007669"/>
    <property type="project" value="UniProtKB-KW"/>
</dbReference>
<dbReference type="PANTHER" id="PTHR12131">
    <property type="entry name" value="ATP-DEPENDENT RNA AND DNA HELICASE"/>
    <property type="match status" value="1"/>
</dbReference>
<evidence type="ECO:0000256" key="8">
    <source>
        <dbReference type="ARBA" id="ARBA00022553"/>
    </source>
</evidence>
<keyword evidence="18" id="KW-0508">mRNA splicing</keyword>
<evidence type="ECO:0000256" key="2">
    <source>
        <dbReference type="ARBA" id="ARBA00004604"/>
    </source>
</evidence>
<dbReference type="FunFam" id="1.10.3380.30:FF:000004">
    <property type="entry name" value="Superkiller viralicidic activity 2-like 2"/>
    <property type="match status" value="1"/>
</dbReference>
<dbReference type="InterPro" id="IPR012961">
    <property type="entry name" value="Ski2/MTR4_C"/>
</dbReference>
<proteinExistence type="inferred from homology"/>
<keyword evidence="19" id="KW-0539">Nucleus</keyword>
<comment type="similarity">
    <text evidence="4">Belongs to the helicase family. SKI2 subfamily.</text>
</comment>
<dbReference type="CDD" id="cd18795">
    <property type="entry name" value="SF2_C_Ski2"/>
    <property type="match status" value="1"/>
</dbReference>
<accession>T1K9A2</accession>
<dbReference type="PROSITE" id="PS51194">
    <property type="entry name" value="HELICASE_CTER"/>
    <property type="match status" value="1"/>
</dbReference>
<dbReference type="Gene3D" id="2.40.30.300">
    <property type="match status" value="1"/>
</dbReference>
<evidence type="ECO:0000256" key="13">
    <source>
        <dbReference type="ARBA" id="ARBA00022801"/>
    </source>
</evidence>
<keyword evidence="6" id="KW-1017">Isopeptide bond</keyword>
<dbReference type="GO" id="GO:0016607">
    <property type="term" value="C:nuclear speck"/>
    <property type="evidence" value="ECO:0007669"/>
    <property type="project" value="UniProtKB-SubCell"/>
</dbReference>
<protein>
    <recommendedName>
        <fullName evidence="21">Exosome RNA helicase MTR4</fullName>
        <ecNumber evidence="5">3.6.4.13</ecNumber>
    </recommendedName>
    <alternativeName>
        <fullName evidence="23">Superkiller viralicidic activity 2-like 2</fullName>
    </alternativeName>
    <alternativeName>
        <fullName evidence="22">TRAMP-like complex helicase</fullName>
    </alternativeName>
</protein>
<dbReference type="SMART" id="SM01142">
    <property type="entry name" value="DSHCT"/>
    <property type="match status" value="1"/>
</dbReference>
<evidence type="ECO:0000256" key="25">
    <source>
        <dbReference type="SAM" id="MobiDB-lite"/>
    </source>
</evidence>
<keyword evidence="8" id="KW-0597">Phosphoprotein</keyword>
<dbReference type="InterPro" id="IPR001650">
    <property type="entry name" value="Helicase_C-like"/>
</dbReference>
<dbReference type="EMBL" id="CAEY01001890">
    <property type="status" value="NOT_ANNOTATED_CDS"/>
    <property type="molecule type" value="Genomic_DNA"/>
</dbReference>
<evidence type="ECO:0000256" key="22">
    <source>
        <dbReference type="ARBA" id="ARBA00077324"/>
    </source>
</evidence>
<keyword evidence="16" id="KW-0832">Ubl conjugation</keyword>
<dbReference type="GO" id="GO:0006974">
    <property type="term" value="P:DNA damage response"/>
    <property type="evidence" value="ECO:0007669"/>
    <property type="project" value="UniProtKB-KW"/>
</dbReference>
<sequence>MDLDLFDVFEQDEPVEDNSRRKRKSQLENNSEKKPKNSPEDVITIVDDIDLRVQDVDERLPSIKLEKTVKDEDDNDIIIEPIETIDEDNEGNSAEDALRLDNLISKVSIHQLDAEGGCLHEVVCPIDAEYVPLRDLSENEGYKPAKEYEFTLDPFQKKAILCIENNQSVLVSAHTSAGKTVVAEYSIAKSLRDKQRVIYTTPIKALSNQKYREFFEEFRDVGLITGDVTINPSASCLIMTTEILRLMLFRGSEIMREVGWVIFDEIHYMRDKERGVVWEETIILLPDNVHHVFLSATIPNARQFAEWITHLHHQPCHVVYTDFRPVPLQHYIFPAGGDGLHLVVDDSGTFKEDNFNQAMSVIAKAGDAAKGDSFRGRKGGVKEQSNCFKVVRTIMERQLAPVIVFSFSKKECEAYALQMCKLDFNSQQEKELVEEVFKNAIEILSDEDKKLPQIEHVLPLLKRGIGIHHSGLLPLIKETIEILFGEGLIKALFATETFAMGLNMPARTVVFTNARKFDGRDFRWISSGEYIQMSGRAGRRGIDDKGIVILMIDEKMSPSVGRDLIKGKPDAINSAFHLTYNMVLNLLRVEDVNPEYMLQHSFYQFQHYAEVPNLIEKLKNLEKQYDSLAIIDEENVSNYFKIKNHLSSLTDQFLETIRQPGYLVPFLQPGRLMKFVSDDGVDLGWGAIIDFQKKHNKKRNPVLDESAIYSIDCIINIDRSSERSGLFRPPVKPNDGEMRVISVMLKNITQISSVRIFIPQDIKSYDSRQSVRKSMLAVMKQFFDAPPLLDPVKDMKINTKEFKTLVSKMETDKKRLDACRNITEKQKEQYEVKNSIADQIKQVKAELRKAQSLLQMDELKCRKRVLRRLGYCTASDVIEIKGRVACEITSGDELLITEMLFNGLFNDLNPYQTNALLSCFVFEEKTEQMPKLTDELSKPLKQMQELAKRIATVSKEAKLEIDTEAYISSFKPNLMDVIYAWSKGATFAQLCKMTDAFEGSIIRCMRRLEELLRQMVQAAKVIGNTDLENKFSEADKLIKRDIGFAASLYL</sequence>
<feature type="compositionally biased region" description="Basic and acidic residues" evidence="25">
    <location>
        <begin position="30"/>
        <end position="39"/>
    </location>
</feature>
<keyword evidence="17" id="KW-0007">Acetylation</keyword>
<evidence type="ECO:0000256" key="18">
    <source>
        <dbReference type="ARBA" id="ARBA00023187"/>
    </source>
</evidence>
<dbReference type="InterPro" id="IPR016438">
    <property type="entry name" value="SKI2-like"/>
</dbReference>
<reference evidence="28" key="2">
    <citation type="submission" date="2015-06" db="UniProtKB">
        <authorList>
            <consortium name="EnsemblMetazoa"/>
        </authorList>
    </citation>
    <scope>IDENTIFICATION</scope>
</reference>
<gene>
    <name evidence="28" type="primary">107362011</name>
</gene>
<evidence type="ECO:0000256" key="9">
    <source>
        <dbReference type="ARBA" id="ARBA00022664"/>
    </source>
</evidence>
<dbReference type="HOGENOM" id="CLU_002902_0_1_1"/>
<dbReference type="OrthoDB" id="64767at2759"/>
<evidence type="ECO:0000256" key="7">
    <source>
        <dbReference type="ARBA" id="ARBA00022552"/>
    </source>
</evidence>
<organism evidence="28 29">
    <name type="scientific">Tetranychus urticae</name>
    <name type="common">Two-spotted spider mite</name>
    <dbReference type="NCBI Taxonomy" id="32264"/>
    <lineage>
        <taxon>Eukaryota</taxon>
        <taxon>Metazoa</taxon>
        <taxon>Ecdysozoa</taxon>
        <taxon>Arthropoda</taxon>
        <taxon>Chelicerata</taxon>
        <taxon>Arachnida</taxon>
        <taxon>Acari</taxon>
        <taxon>Acariformes</taxon>
        <taxon>Trombidiformes</taxon>
        <taxon>Prostigmata</taxon>
        <taxon>Eleutherengona</taxon>
        <taxon>Raphignathae</taxon>
        <taxon>Tetranychoidea</taxon>
        <taxon>Tetranychidae</taxon>
        <taxon>Tetranychus</taxon>
    </lineage>
</organism>
<evidence type="ECO:0000256" key="12">
    <source>
        <dbReference type="ARBA" id="ARBA00022763"/>
    </source>
</evidence>
<dbReference type="InterPro" id="IPR027417">
    <property type="entry name" value="P-loop_NTPase"/>
</dbReference>
<dbReference type="GO" id="GO:0008380">
    <property type="term" value="P:RNA splicing"/>
    <property type="evidence" value="ECO:0007669"/>
    <property type="project" value="UniProtKB-KW"/>
</dbReference>
<evidence type="ECO:0000259" key="27">
    <source>
        <dbReference type="PROSITE" id="PS51194"/>
    </source>
</evidence>
<feature type="region of interest" description="Disordered" evidence="25">
    <location>
        <begin position="1"/>
        <end position="41"/>
    </location>
</feature>
<keyword evidence="29" id="KW-1185">Reference proteome</keyword>
<dbReference type="Proteomes" id="UP000015104">
    <property type="component" value="Unassembled WGS sequence"/>
</dbReference>
<dbReference type="InterPro" id="IPR048392">
    <property type="entry name" value="MTR4-like_stalk"/>
</dbReference>